<comment type="caution">
    <text evidence="3">The sequence shown here is derived from an EMBL/GenBank/DDBJ whole genome shotgun (WGS) entry which is preliminary data.</text>
</comment>
<reference evidence="3 4" key="1">
    <citation type="journal article" date="2024" name="Plant J.">
        <title>Genome sequences and population genomics reveal climatic adaptation and genomic divergence between two closely related sweetgum species.</title>
        <authorList>
            <person name="Xu W.Q."/>
            <person name="Ren C.Q."/>
            <person name="Zhang X.Y."/>
            <person name="Comes H.P."/>
            <person name="Liu X.H."/>
            <person name="Li Y.G."/>
            <person name="Kettle C.J."/>
            <person name="Jalonen R."/>
            <person name="Gaisberger H."/>
            <person name="Ma Y.Z."/>
            <person name="Qiu Y.X."/>
        </authorList>
    </citation>
    <scope>NUCLEOTIDE SEQUENCE [LARGE SCALE GENOMIC DNA]</scope>
    <source>
        <strain evidence="3">Hangzhou</strain>
    </source>
</reference>
<name>A0AAP0R8N8_LIQFO</name>
<dbReference type="PANTHER" id="PTHR31066">
    <property type="entry name" value="OS05G0427100 PROTEIN-RELATED"/>
    <property type="match status" value="1"/>
</dbReference>
<dbReference type="CDD" id="cd06410">
    <property type="entry name" value="PB1_UP2"/>
    <property type="match status" value="1"/>
</dbReference>
<feature type="region of interest" description="Disordered" evidence="1">
    <location>
        <begin position="181"/>
        <end position="201"/>
    </location>
</feature>
<dbReference type="EMBL" id="JBBPBK010000013">
    <property type="protein sequence ID" value="KAK9271753.1"/>
    <property type="molecule type" value="Genomic_DNA"/>
</dbReference>
<evidence type="ECO:0000259" key="2">
    <source>
        <dbReference type="SMART" id="SM00666"/>
    </source>
</evidence>
<dbReference type="InterPro" id="IPR000270">
    <property type="entry name" value="PB1_dom"/>
</dbReference>
<dbReference type="SMART" id="SM00666">
    <property type="entry name" value="PB1"/>
    <property type="match status" value="1"/>
</dbReference>
<dbReference type="Proteomes" id="UP001415857">
    <property type="component" value="Unassembled WGS sequence"/>
</dbReference>
<dbReference type="PANTHER" id="PTHR31066:SF57">
    <property type="entry name" value="PROTEIN PAL OF QUIRKY"/>
    <property type="match status" value="1"/>
</dbReference>
<keyword evidence="4" id="KW-1185">Reference proteome</keyword>
<evidence type="ECO:0000256" key="1">
    <source>
        <dbReference type="SAM" id="MobiDB-lite"/>
    </source>
</evidence>
<dbReference type="SUPFAM" id="SSF54277">
    <property type="entry name" value="CAD &amp; PB1 domains"/>
    <property type="match status" value="1"/>
</dbReference>
<organism evidence="3 4">
    <name type="scientific">Liquidambar formosana</name>
    <name type="common">Formosan gum</name>
    <dbReference type="NCBI Taxonomy" id="63359"/>
    <lineage>
        <taxon>Eukaryota</taxon>
        <taxon>Viridiplantae</taxon>
        <taxon>Streptophyta</taxon>
        <taxon>Embryophyta</taxon>
        <taxon>Tracheophyta</taxon>
        <taxon>Spermatophyta</taxon>
        <taxon>Magnoliopsida</taxon>
        <taxon>eudicotyledons</taxon>
        <taxon>Gunneridae</taxon>
        <taxon>Pentapetalae</taxon>
        <taxon>Saxifragales</taxon>
        <taxon>Altingiaceae</taxon>
        <taxon>Liquidambar</taxon>
    </lineage>
</organism>
<dbReference type="Pfam" id="PF00564">
    <property type="entry name" value="PB1"/>
    <property type="match status" value="1"/>
</dbReference>
<gene>
    <name evidence="3" type="ORF">L1049_002116</name>
</gene>
<feature type="domain" description="PB1" evidence="2">
    <location>
        <begin position="42"/>
        <end position="143"/>
    </location>
</feature>
<evidence type="ECO:0000313" key="4">
    <source>
        <dbReference type="Proteomes" id="UP001415857"/>
    </source>
</evidence>
<dbReference type="AlphaFoldDB" id="A0AAP0R8N8"/>
<proteinExistence type="predicted"/>
<dbReference type="InterPro" id="IPR053198">
    <property type="entry name" value="Gynoecium_Dev_Regulator"/>
</dbReference>
<sequence length="555" mass="60195">MDPPLSAAAATAATATATTGHADHNTKLRLMCSYGGHIVPRPNSKTLCYIGGDTRIVAVDRRTTGTSLSSLTTHLSSTLLHTTTPAHRPFTIKYQLPYNDLDSLISLATDDDLHLMIDEYDRLSSPSPTATPSCRLRLFLFPSKPDRAEPALHDSPFDSWFYDALKSTKIMRRKERFDDSGSGFDSAANVEGQNEGLRGSGGEVKCGGDLCSLPESIVLETSSSFGSTSSSVSSSNLPPINVHVEDGGVNLLENMVKLPSPDSIVSENSVASAISHPQTGIYQDPVGHVASNPVESQIDVSNPFSGTQIHDSGYPISPQLVQQQQHQTLQFVPAGAHYMPHYPAGPLPISSYYPMYPSQLHQQQQTHYQHNQHYPIYLLPVSHTQPYGLSMQCNLVDIGNTASSRPSKQCNLVDIGNSVSSQPPMRANATTVPQPVAFKEVTTAPPVPVPVPVPVPESAVQVYPTTPLFHVPSNQNQQQLMDLPQMHNASQSIAISSTETAKYCNKVDDDPAYTQIYKSQPPAPSLSSQYQTMTQATAVMLSEALKRLHNDDTKQ</sequence>
<protein>
    <recommendedName>
        <fullName evidence="2">PB1 domain-containing protein</fullName>
    </recommendedName>
</protein>
<accession>A0AAP0R8N8</accession>
<evidence type="ECO:0000313" key="3">
    <source>
        <dbReference type="EMBL" id="KAK9271753.1"/>
    </source>
</evidence>